<proteinExistence type="predicted"/>
<protein>
    <recommendedName>
        <fullName evidence="3">DUF4314 domain-containing protein</fullName>
    </recommendedName>
</protein>
<reference evidence="1 2" key="1">
    <citation type="submission" date="2015-12" db="EMBL/GenBank/DDBJ databases">
        <title>Draft genome sequence of Acidibacillus ferrooxidans ITV001, isolated from a chalcopyrite acid mine drainage site in Brazil.</title>
        <authorList>
            <person name="Dall'Agnol H."/>
            <person name="Nancucheo I."/>
            <person name="Johnson B."/>
            <person name="Oliveira R."/>
            <person name="Leite L."/>
            <person name="Pylro V."/>
            <person name="Nunes G.L."/>
            <person name="Tzotzos G."/>
            <person name="Fernandes G.R."/>
            <person name="Dutra J."/>
            <person name="Orellana S.C."/>
            <person name="Oliveira G."/>
        </authorList>
    </citation>
    <scope>NUCLEOTIDE SEQUENCE [LARGE SCALE GENOMIC DNA]</scope>
    <source>
        <strain evidence="2">ITV01</strain>
    </source>
</reference>
<keyword evidence="2" id="KW-1185">Reference proteome</keyword>
<name>A0A101XRM6_9BACL</name>
<evidence type="ECO:0008006" key="3">
    <source>
        <dbReference type="Google" id="ProtNLM"/>
    </source>
</evidence>
<organism evidence="1 2">
    <name type="scientific">Ferroacidibacillus organovorans</name>
    <dbReference type="NCBI Taxonomy" id="1765683"/>
    <lineage>
        <taxon>Bacteria</taxon>
        <taxon>Bacillati</taxon>
        <taxon>Bacillota</taxon>
        <taxon>Bacilli</taxon>
        <taxon>Bacillales</taxon>
        <taxon>Alicyclobacillaceae</taxon>
        <taxon>Ferroacidibacillus</taxon>
    </lineage>
</organism>
<gene>
    <name evidence="1" type="ORF">ATW55_03410</name>
</gene>
<sequence length="61" mass="7027">MEEITMRLKPGDRVRHPDCNLDGKVIDIQSNPACLLRTLVVTWENGETEEWSELEFGPIED</sequence>
<accession>A0A101XRM6</accession>
<evidence type="ECO:0000313" key="2">
    <source>
        <dbReference type="Proteomes" id="UP000053557"/>
    </source>
</evidence>
<dbReference type="EMBL" id="LPVJ01000019">
    <property type="protein sequence ID" value="KUO96272.1"/>
    <property type="molecule type" value="Genomic_DNA"/>
</dbReference>
<dbReference type="AlphaFoldDB" id="A0A101XRM6"/>
<evidence type="ECO:0000313" key="1">
    <source>
        <dbReference type="EMBL" id="KUO96272.1"/>
    </source>
</evidence>
<comment type="caution">
    <text evidence="1">The sequence shown here is derived from an EMBL/GenBank/DDBJ whole genome shotgun (WGS) entry which is preliminary data.</text>
</comment>
<dbReference type="Proteomes" id="UP000053557">
    <property type="component" value="Unassembled WGS sequence"/>
</dbReference>